<evidence type="ECO:0000256" key="4">
    <source>
        <dbReference type="ARBA" id="ARBA00023136"/>
    </source>
</evidence>
<comment type="subcellular location">
    <subcellularLocation>
        <location evidence="1">Membrane</location>
        <topology evidence="1">Multi-pass membrane protein</topology>
    </subcellularLocation>
</comment>
<dbReference type="GO" id="GO:0140359">
    <property type="term" value="F:ABC-type transporter activity"/>
    <property type="evidence" value="ECO:0007669"/>
    <property type="project" value="InterPro"/>
</dbReference>
<sequence>MVETKSWCCFDKATDEEIYQAAKMANVHEFIMNSPQVFQECDKDSKSRKILLYNLIFIGFGIIRFIATFIQSLFFGCSDGTLTKRLRQDISYFDDLNNNTDALCTHVSTEVLAVQGATGIRLGILLQSFCLPASSLIIGFIVF</sequence>
<dbReference type="EMBL" id="CAJNON010000200">
    <property type="protein sequence ID" value="CAF1095301.1"/>
    <property type="molecule type" value="Genomic_DNA"/>
</dbReference>
<proteinExistence type="predicted"/>
<keyword evidence="4 5" id="KW-0472">Membrane</keyword>
<evidence type="ECO:0000256" key="1">
    <source>
        <dbReference type="ARBA" id="ARBA00004141"/>
    </source>
</evidence>
<feature type="domain" description="ABC transmembrane type-1" evidence="6">
    <location>
        <begin position="55"/>
        <end position="143"/>
    </location>
</feature>
<evidence type="ECO:0000259" key="6">
    <source>
        <dbReference type="PROSITE" id="PS50929"/>
    </source>
</evidence>
<dbReference type="Proteomes" id="UP000663891">
    <property type="component" value="Unassembled WGS sequence"/>
</dbReference>
<dbReference type="PANTHER" id="PTHR24221">
    <property type="entry name" value="ATP-BINDING CASSETTE SUB-FAMILY B"/>
    <property type="match status" value="1"/>
</dbReference>
<dbReference type="SUPFAM" id="SSF90123">
    <property type="entry name" value="ABC transporter transmembrane region"/>
    <property type="match status" value="1"/>
</dbReference>
<protein>
    <recommendedName>
        <fullName evidence="6">ABC transmembrane type-1 domain-containing protein</fullName>
    </recommendedName>
</protein>
<dbReference type="PANTHER" id="PTHR24221:SF636">
    <property type="entry name" value="BILE SALT EXPORT PUMP"/>
    <property type="match status" value="1"/>
</dbReference>
<dbReference type="PROSITE" id="PS50929">
    <property type="entry name" value="ABC_TM1F"/>
    <property type="match status" value="1"/>
</dbReference>
<evidence type="ECO:0000256" key="3">
    <source>
        <dbReference type="ARBA" id="ARBA00022989"/>
    </source>
</evidence>
<keyword evidence="3 5" id="KW-1133">Transmembrane helix</keyword>
<evidence type="ECO:0000313" key="7">
    <source>
        <dbReference type="EMBL" id="CAF1095301.1"/>
    </source>
</evidence>
<feature type="transmembrane region" description="Helical" evidence="5">
    <location>
        <begin position="120"/>
        <end position="142"/>
    </location>
</feature>
<evidence type="ECO:0000256" key="2">
    <source>
        <dbReference type="ARBA" id="ARBA00022692"/>
    </source>
</evidence>
<evidence type="ECO:0000256" key="5">
    <source>
        <dbReference type="SAM" id="Phobius"/>
    </source>
</evidence>
<dbReference type="GO" id="GO:0005524">
    <property type="term" value="F:ATP binding"/>
    <property type="evidence" value="ECO:0007669"/>
    <property type="project" value="InterPro"/>
</dbReference>
<accession>A0A814NSE6</accession>
<gene>
    <name evidence="7" type="ORF">VCS650_LOCUS19787</name>
</gene>
<dbReference type="Pfam" id="PF00664">
    <property type="entry name" value="ABC_membrane"/>
    <property type="match status" value="1"/>
</dbReference>
<dbReference type="GO" id="GO:0016324">
    <property type="term" value="C:apical plasma membrane"/>
    <property type="evidence" value="ECO:0007669"/>
    <property type="project" value="TreeGrafter"/>
</dbReference>
<keyword evidence="2 5" id="KW-0812">Transmembrane</keyword>
<dbReference type="InterPro" id="IPR011527">
    <property type="entry name" value="ABC1_TM_dom"/>
</dbReference>
<feature type="transmembrane region" description="Helical" evidence="5">
    <location>
        <begin position="51"/>
        <end position="74"/>
    </location>
</feature>
<reference evidence="7" key="1">
    <citation type="submission" date="2021-02" db="EMBL/GenBank/DDBJ databases">
        <authorList>
            <person name="Nowell W R."/>
        </authorList>
    </citation>
    <scope>NUCLEOTIDE SEQUENCE</scope>
</reference>
<comment type="caution">
    <text evidence="7">The sequence shown here is derived from an EMBL/GenBank/DDBJ whole genome shotgun (WGS) entry which is preliminary data.</text>
</comment>
<dbReference type="InterPro" id="IPR039421">
    <property type="entry name" value="Type_1_exporter"/>
</dbReference>
<dbReference type="InterPro" id="IPR036640">
    <property type="entry name" value="ABC1_TM_sf"/>
</dbReference>
<name>A0A814NSE6_9BILA</name>
<dbReference type="Gene3D" id="1.20.1560.10">
    <property type="entry name" value="ABC transporter type 1, transmembrane domain"/>
    <property type="match status" value="1"/>
</dbReference>
<dbReference type="AlphaFoldDB" id="A0A814NSE6"/>
<evidence type="ECO:0000313" key="8">
    <source>
        <dbReference type="Proteomes" id="UP000663891"/>
    </source>
</evidence>
<organism evidence="7 8">
    <name type="scientific">Adineta steineri</name>
    <dbReference type="NCBI Taxonomy" id="433720"/>
    <lineage>
        <taxon>Eukaryota</taxon>
        <taxon>Metazoa</taxon>
        <taxon>Spiralia</taxon>
        <taxon>Gnathifera</taxon>
        <taxon>Rotifera</taxon>
        <taxon>Eurotatoria</taxon>
        <taxon>Bdelloidea</taxon>
        <taxon>Adinetida</taxon>
        <taxon>Adinetidae</taxon>
        <taxon>Adineta</taxon>
    </lineage>
</organism>
<dbReference type="OrthoDB" id="6500128at2759"/>